<dbReference type="EMBL" id="QRDY01000002">
    <property type="protein sequence ID" value="RED64762.1"/>
    <property type="molecule type" value="Genomic_DNA"/>
</dbReference>
<dbReference type="Pfam" id="PF00754">
    <property type="entry name" value="F5_F8_type_C"/>
    <property type="match status" value="1"/>
</dbReference>
<dbReference type="NCBIfam" id="NF038032">
    <property type="entry name" value="CehA_McbA_metalo"/>
    <property type="match status" value="1"/>
</dbReference>
<dbReference type="Gene3D" id="3.20.20.140">
    <property type="entry name" value="Metal-dependent hydrolases"/>
    <property type="match status" value="1"/>
</dbReference>
<dbReference type="GO" id="GO:0030246">
    <property type="term" value="F:carbohydrate binding"/>
    <property type="evidence" value="ECO:0007669"/>
    <property type="project" value="InterPro"/>
</dbReference>
<dbReference type="CDD" id="cd04084">
    <property type="entry name" value="CBM6_xylanase-like"/>
    <property type="match status" value="1"/>
</dbReference>
<gene>
    <name evidence="2" type="ORF">DFP95_102183</name>
</gene>
<dbReference type="InterPro" id="IPR005084">
    <property type="entry name" value="CBM6"/>
</dbReference>
<reference evidence="2 3" key="1">
    <citation type="submission" date="2018-07" db="EMBL/GenBank/DDBJ databases">
        <title>Genomic Encyclopedia of Type Strains, Phase III (KMG-III): the genomes of soil and plant-associated and newly described type strains.</title>
        <authorList>
            <person name="Whitman W."/>
        </authorList>
    </citation>
    <scope>NUCLEOTIDE SEQUENCE [LARGE SCALE GENOMIC DNA]</scope>
    <source>
        <strain evidence="2 3">CECT 8236</strain>
    </source>
</reference>
<accession>A0A3D9ISM5</accession>
<keyword evidence="3" id="KW-1185">Reference proteome</keyword>
<name>A0A3D9ISM5_9BACL</name>
<dbReference type="InterPro" id="IPR000421">
    <property type="entry name" value="FA58C"/>
</dbReference>
<organism evidence="2 3">
    <name type="scientific">Cohnella lupini</name>
    <dbReference type="NCBI Taxonomy" id="1294267"/>
    <lineage>
        <taxon>Bacteria</taxon>
        <taxon>Bacillati</taxon>
        <taxon>Bacillota</taxon>
        <taxon>Bacilli</taxon>
        <taxon>Bacillales</taxon>
        <taxon>Paenibacillaceae</taxon>
        <taxon>Cohnella</taxon>
    </lineage>
</organism>
<dbReference type="SUPFAM" id="SSF89550">
    <property type="entry name" value="PHP domain-like"/>
    <property type="match status" value="1"/>
</dbReference>
<dbReference type="SUPFAM" id="SSF49785">
    <property type="entry name" value="Galactose-binding domain-like"/>
    <property type="match status" value="1"/>
</dbReference>
<evidence type="ECO:0000259" key="1">
    <source>
        <dbReference type="PROSITE" id="PS50022"/>
    </source>
</evidence>
<dbReference type="AlphaFoldDB" id="A0A3D9ISM5"/>
<dbReference type="Proteomes" id="UP000256869">
    <property type="component" value="Unassembled WGS sequence"/>
</dbReference>
<dbReference type="InterPro" id="IPR008979">
    <property type="entry name" value="Galactose-bd-like_sf"/>
</dbReference>
<dbReference type="RefSeq" id="WP_115991529.1">
    <property type="nucleotide sequence ID" value="NZ_QRDY01000002.1"/>
</dbReference>
<dbReference type="PROSITE" id="PS50022">
    <property type="entry name" value="FA58C_3"/>
    <property type="match status" value="1"/>
</dbReference>
<dbReference type="Pfam" id="PF03422">
    <property type="entry name" value="CBM_6"/>
    <property type="match status" value="1"/>
</dbReference>
<proteinExistence type="predicted"/>
<evidence type="ECO:0000313" key="3">
    <source>
        <dbReference type="Proteomes" id="UP000256869"/>
    </source>
</evidence>
<dbReference type="Gene3D" id="2.60.120.260">
    <property type="entry name" value="Galactose-binding domain-like"/>
    <property type="match status" value="2"/>
</dbReference>
<protein>
    <submittedName>
        <fullName evidence="2">Carbohydrate binding protein with CBM6 domain</fullName>
    </submittedName>
</protein>
<evidence type="ECO:0000313" key="2">
    <source>
        <dbReference type="EMBL" id="RED64762.1"/>
    </source>
</evidence>
<sequence>MIQHNQEDNSKQAVLLSFGKIATAENQIEGSEADKAIDGRDDTCWAGAPYYKWWKLDLRQCCRIERIRISTTSESDDYTHYFIESSEDNLNWETVAEKIDTASTTGGEHYDVSFKARYIRVTVTYSSSGEIAKIRHFQVYGHETDTLEAALPSKVSPLKFPAIAFDQAYGFGEMEVDDIESGQKDQVLVGGEAGSYLVYRDVDFTEAGVDQLRGQFGFTDQDKEKRITLEVRLDDLNGEKIGEIVLFKQWIRWSILAGRLEHTNPLLLTGVHDVYLVITEPAPPQSLMIHWLAFVQKSPLPAPKPRSKALPAPIDDEYKIYFGNLHSHTGFSDGIGVPEFAFDYARYTAGLDFLAITEHSNLYDHYLDWDKSRKWADIQKMADLKTEDGAFLALIGAETTWYNQFGHMNTYNMDFFINAYETQYNDIPTYYDTLKQYPDSIHQWNHPWSCGKRHLDGFDPYDAQLDEVLQMIEINTIESKELGGLYYYVMALDKGWHVSPVGSQDNHHGQWGTQNTLRTGLLVDELTREHFFDAVRHHRVYFTSALHLKVWFKVNGAIMGSRIKCADTLEIDIKALYGVDTGSRIVKAEIIGEQGRVLHAINLKSKQLDYKFSLPSADRYYFAKVYQEDGEFAATSPVWIETE</sequence>
<comment type="caution">
    <text evidence="2">The sequence shown here is derived from an EMBL/GenBank/DDBJ whole genome shotgun (WGS) entry which is preliminary data.</text>
</comment>
<dbReference type="InterPro" id="IPR016195">
    <property type="entry name" value="Pol/histidinol_Pase-like"/>
</dbReference>
<dbReference type="OrthoDB" id="9801679at2"/>
<feature type="domain" description="F5/8 type C" evidence="1">
    <location>
        <begin position="1"/>
        <end position="142"/>
    </location>
</feature>